<reference evidence="2 3" key="1">
    <citation type="submission" date="2010-05" db="EMBL/GenBank/DDBJ databases">
        <title>The Genome Sequence of Thecamonas trahens ATCC 50062.</title>
        <authorList>
            <consortium name="The Broad Institute Genome Sequencing Platform"/>
            <person name="Russ C."/>
            <person name="Cuomo C."/>
            <person name="Shea T."/>
            <person name="Young S.K."/>
            <person name="Zeng Q."/>
            <person name="Koehrsen M."/>
            <person name="Haas B."/>
            <person name="Borodovsky M."/>
            <person name="Guigo R."/>
            <person name="Alvarado L."/>
            <person name="Berlin A."/>
            <person name="Bochicchio J."/>
            <person name="Borenstein D."/>
            <person name="Chapman S."/>
            <person name="Chen Z."/>
            <person name="Freedman E."/>
            <person name="Gellesch M."/>
            <person name="Goldberg J."/>
            <person name="Griggs A."/>
            <person name="Gujja S."/>
            <person name="Heilman E."/>
            <person name="Heiman D."/>
            <person name="Hepburn T."/>
            <person name="Howarth C."/>
            <person name="Jen D."/>
            <person name="Larson L."/>
            <person name="Mehta T."/>
            <person name="Park D."/>
            <person name="Pearson M."/>
            <person name="Roberts A."/>
            <person name="Saif S."/>
            <person name="Shenoy N."/>
            <person name="Sisk P."/>
            <person name="Stolte C."/>
            <person name="Sykes S."/>
            <person name="Thomson T."/>
            <person name="Walk T."/>
            <person name="White J."/>
            <person name="Yandava C."/>
            <person name="Burger G."/>
            <person name="Gray M.W."/>
            <person name="Holland P.W.H."/>
            <person name="King N."/>
            <person name="Lang F.B.F."/>
            <person name="Roger A.J."/>
            <person name="Ruiz-Trillo I."/>
            <person name="Lander E."/>
            <person name="Nusbaum C."/>
        </authorList>
    </citation>
    <scope>NUCLEOTIDE SEQUENCE [LARGE SCALE GENOMIC DNA]</scope>
    <source>
        <strain evidence="2 3">ATCC 50062</strain>
    </source>
</reference>
<dbReference type="Proteomes" id="UP000054408">
    <property type="component" value="Unassembled WGS sequence"/>
</dbReference>
<gene>
    <name evidence="2" type="ORF">AMSG_10338</name>
</gene>
<name>A0A0L0DQ00_THETB</name>
<dbReference type="AlphaFoldDB" id="A0A0L0DQ00"/>
<feature type="compositionally biased region" description="Gly residues" evidence="1">
    <location>
        <begin position="35"/>
        <end position="65"/>
    </location>
</feature>
<feature type="region of interest" description="Disordered" evidence="1">
    <location>
        <begin position="30"/>
        <end position="65"/>
    </location>
</feature>
<dbReference type="RefSeq" id="XP_013753801.1">
    <property type="nucleotide sequence ID" value="XM_013898347.1"/>
</dbReference>
<evidence type="ECO:0000256" key="1">
    <source>
        <dbReference type="SAM" id="MobiDB-lite"/>
    </source>
</evidence>
<organism evidence="2 3">
    <name type="scientific">Thecamonas trahens ATCC 50062</name>
    <dbReference type="NCBI Taxonomy" id="461836"/>
    <lineage>
        <taxon>Eukaryota</taxon>
        <taxon>Apusozoa</taxon>
        <taxon>Apusomonadida</taxon>
        <taxon>Apusomonadidae</taxon>
        <taxon>Thecamonas</taxon>
    </lineage>
</organism>
<dbReference type="GO" id="GO:0030048">
    <property type="term" value="P:actin filament-based movement"/>
    <property type="evidence" value="ECO:0007669"/>
    <property type="project" value="TreeGrafter"/>
</dbReference>
<dbReference type="Gene3D" id="1.20.5.2280">
    <property type="match status" value="1"/>
</dbReference>
<dbReference type="InterPro" id="IPR053099">
    <property type="entry name" value="WAS/WASL-interacting_domain"/>
</dbReference>
<keyword evidence="3" id="KW-1185">Reference proteome</keyword>
<dbReference type="GeneID" id="25568582"/>
<evidence type="ECO:0000313" key="3">
    <source>
        <dbReference type="Proteomes" id="UP000054408"/>
    </source>
</evidence>
<evidence type="ECO:0000313" key="2">
    <source>
        <dbReference type="EMBL" id="KNC54345.1"/>
    </source>
</evidence>
<feature type="compositionally biased region" description="Low complexity" evidence="1">
    <location>
        <begin position="234"/>
        <end position="244"/>
    </location>
</feature>
<protein>
    <recommendedName>
        <fullName evidence="4">Centrosomal protein of 44 kDa</fullName>
    </recommendedName>
</protein>
<accession>A0A0L0DQ00</accession>
<feature type="compositionally biased region" description="Pro residues" evidence="1">
    <location>
        <begin position="211"/>
        <end position="220"/>
    </location>
</feature>
<dbReference type="EMBL" id="GL349488">
    <property type="protein sequence ID" value="KNC54345.1"/>
    <property type="molecule type" value="Genomic_DNA"/>
</dbReference>
<feature type="region of interest" description="Disordered" evidence="1">
    <location>
        <begin position="306"/>
        <end position="341"/>
    </location>
</feature>
<evidence type="ECO:0008006" key="4">
    <source>
        <dbReference type="Google" id="ProtNLM"/>
    </source>
</evidence>
<dbReference type="PANTHER" id="PTHR48226:SF1">
    <property type="entry name" value="WAS_WASL-INTERACTING PROTEIN FAMILY MEMBER 1"/>
    <property type="match status" value="1"/>
</dbReference>
<dbReference type="PANTHER" id="PTHR48226">
    <property type="entry name" value="OS06G0326200 PROTEIN"/>
    <property type="match status" value="1"/>
</dbReference>
<feature type="compositionally biased region" description="Low complexity" evidence="1">
    <location>
        <begin position="319"/>
        <end position="329"/>
    </location>
</feature>
<feature type="region of interest" description="Disordered" evidence="1">
    <location>
        <begin position="204"/>
        <end position="244"/>
    </location>
</feature>
<sequence length="365" mass="37688">MTTHELEATGDVENHVRVIHRQLHRLGIPIPLSSTGGGGSGSGSSGGGGGGGGGGGSGGGDDGGGLASGSPAVVLPILGHLGRSLLGIRPRLSAAQFFAPGFVEHKLLFLRAILDAIVQMDADLARDAGELPLTKLRQPRRRRIVAAPELARSADPHPDAIAYPPLPAAEVVAHATRHEATTGHGSEVAARAAFASVELQVAGDEPVAPRQAPPPTPVTPPRLQEVPPSPPPEAGTADPDAADAGTDRYSVQRLLATLVGHVDSLSDRFGQLEQRVDSALDNVLARVSMVEGRVARLEEVRAIEGEASPRRAPAPSPAPALATTAPLPAQSEPPRSGAMLAALQARYEERQRVLNACKTSLSPRK</sequence>
<proteinExistence type="predicted"/>
<dbReference type="GO" id="GO:0005884">
    <property type="term" value="C:actin filament"/>
    <property type="evidence" value="ECO:0007669"/>
    <property type="project" value="TreeGrafter"/>
</dbReference>